<keyword evidence="3" id="KW-1185">Reference proteome</keyword>
<protein>
    <recommendedName>
        <fullName evidence="4">Gem-associated protein 8</fullName>
    </recommendedName>
</protein>
<organism evidence="2 3">
    <name type="scientific">Cherax quadricarinatus</name>
    <name type="common">Australian red claw crayfish</name>
    <dbReference type="NCBI Taxonomy" id="27406"/>
    <lineage>
        <taxon>Eukaryota</taxon>
        <taxon>Metazoa</taxon>
        <taxon>Ecdysozoa</taxon>
        <taxon>Arthropoda</taxon>
        <taxon>Crustacea</taxon>
        <taxon>Multicrustacea</taxon>
        <taxon>Malacostraca</taxon>
        <taxon>Eumalacostraca</taxon>
        <taxon>Eucarida</taxon>
        <taxon>Decapoda</taxon>
        <taxon>Pleocyemata</taxon>
        <taxon>Astacidea</taxon>
        <taxon>Parastacoidea</taxon>
        <taxon>Parastacidae</taxon>
        <taxon>Cherax</taxon>
    </lineage>
</organism>
<comment type="caution">
    <text evidence="2">The sequence shown here is derived from an EMBL/GenBank/DDBJ whole genome shotgun (WGS) entry which is preliminary data.</text>
</comment>
<evidence type="ECO:0008006" key="4">
    <source>
        <dbReference type="Google" id="ProtNLM"/>
    </source>
</evidence>
<gene>
    <name evidence="2" type="ORF">OTU49_008973</name>
</gene>
<dbReference type="Proteomes" id="UP001445076">
    <property type="component" value="Unassembled WGS sequence"/>
</dbReference>
<name>A0AAW0WL26_CHEQU</name>
<dbReference type="EMBL" id="JARKIK010000071">
    <property type="protein sequence ID" value="KAK8728484.1"/>
    <property type="molecule type" value="Genomic_DNA"/>
</dbReference>
<dbReference type="PANTHER" id="PTHR16238:SF7">
    <property type="entry name" value="GEM-ASSOCIATED PROTEIN 8"/>
    <property type="match status" value="1"/>
</dbReference>
<evidence type="ECO:0000313" key="2">
    <source>
        <dbReference type="EMBL" id="KAK8728484.1"/>
    </source>
</evidence>
<feature type="compositionally biased region" description="Polar residues" evidence="1">
    <location>
        <begin position="132"/>
        <end position="142"/>
    </location>
</feature>
<feature type="region of interest" description="Disordered" evidence="1">
    <location>
        <begin position="113"/>
        <end position="142"/>
    </location>
</feature>
<reference evidence="2 3" key="1">
    <citation type="journal article" date="2024" name="BMC Genomics">
        <title>Genome assembly of redclaw crayfish (Cherax quadricarinatus) provides insights into its immune adaptation and hypoxia tolerance.</title>
        <authorList>
            <person name="Liu Z."/>
            <person name="Zheng J."/>
            <person name="Li H."/>
            <person name="Fang K."/>
            <person name="Wang S."/>
            <person name="He J."/>
            <person name="Zhou D."/>
            <person name="Weng S."/>
            <person name="Chi M."/>
            <person name="Gu Z."/>
            <person name="He J."/>
            <person name="Li F."/>
            <person name="Wang M."/>
        </authorList>
    </citation>
    <scope>NUCLEOTIDE SEQUENCE [LARGE SCALE GENOMIC DNA]</scope>
    <source>
        <strain evidence="2">ZL_2023a</strain>
    </source>
</reference>
<dbReference type="InterPro" id="IPR034754">
    <property type="entry name" value="GEMIN8"/>
</dbReference>
<proteinExistence type="predicted"/>
<dbReference type="GO" id="GO:0032797">
    <property type="term" value="C:SMN complex"/>
    <property type="evidence" value="ECO:0007669"/>
    <property type="project" value="InterPro"/>
</dbReference>
<sequence length="266" mass="30768">MISSEWRHLSTSEMPDEKEKNCTKGLNKLWYSDAKYGQFWQHYNTMIMTAHHDAIVKARYVAAHTKAALSNLQSSMYLHANNSQDRHSENFSVKKHCSSSCSTRNSAEIARANRNRQKRKRKMRNRRLRELASNNNQGGLSDTELLHSQMSQGMHIEDADEEGMEVTDDFLKFLEQSEKHREQWKVKKKKLKCISGSISPSEEPLGDGGSREHPDTIRSREMQQLYGQASARIHAMETALQLSFDRFSTLHQPQYWPNIPINVIFS</sequence>
<dbReference type="AlphaFoldDB" id="A0AAW0WL26"/>
<dbReference type="PANTHER" id="PTHR16238">
    <property type="entry name" value="GEM-ASSOCIATED PROTEIN 8"/>
    <property type="match status" value="1"/>
</dbReference>
<accession>A0AAW0WL26</accession>
<feature type="compositionally biased region" description="Basic residues" evidence="1">
    <location>
        <begin position="113"/>
        <end position="127"/>
    </location>
</feature>
<evidence type="ECO:0000313" key="3">
    <source>
        <dbReference type="Proteomes" id="UP001445076"/>
    </source>
</evidence>
<dbReference type="Pfam" id="PF15348">
    <property type="entry name" value="GEMIN8"/>
    <property type="match status" value="2"/>
</dbReference>
<dbReference type="GO" id="GO:0000387">
    <property type="term" value="P:spliceosomal snRNP assembly"/>
    <property type="evidence" value="ECO:0007669"/>
    <property type="project" value="InterPro"/>
</dbReference>
<evidence type="ECO:0000256" key="1">
    <source>
        <dbReference type="SAM" id="MobiDB-lite"/>
    </source>
</evidence>